<accession>A0A1J5QBJ9</accession>
<gene>
    <name evidence="1" type="ORF">GALL_409700</name>
</gene>
<dbReference type="EMBL" id="MLJW01001640">
    <property type="protein sequence ID" value="OIQ77335.1"/>
    <property type="molecule type" value="Genomic_DNA"/>
</dbReference>
<name>A0A1J5QBJ9_9ZZZZ</name>
<dbReference type="AntiFam" id="ANF00134">
    <property type="entry name" value="Shadow ORF (opposite odhA)"/>
</dbReference>
<proteinExistence type="predicted"/>
<reference evidence="1" key="1">
    <citation type="submission" date="2016-10" db="EMBL/GenBank/DDBJ databases">
        <title>Sequence of Gallionella enrichment culture.</title>
        <authorList>
            <person name="Poehlein A."/>
            <person name="Muehling M."/>
            <person name="Daniel R."/>
        </authorList>
    </citation>
    <scope>NUCLEOTIDE SEQUENCE</scope>
</reference>
<protein>
    <submittedName>
        <fullName evidence="1">Uncharacterized protein</fullName>
    </submittedName>
</protein>
<comment type="caution">
    <text evidence="1">The sequence shown here is derived from an EMBL/GenBank/DDBJ whole genome shotgun (WGS) entry which is preliminary data.</text>
</comment>
<organism evidence="1">
    <name type="scientific">mine drainage metagenome</name>
    <dbReference type="NCBI Taxonomy" id="410659"/>
    <lineage>
        <taxon>unclassified sequences</taxon>
        <taxon>metagenomes</taxon>
        <taxon>ecological metagenomes</taxon>
    </lineage>
</organism>
<sequence>MFTHAPIHGNVTAPHGRTIVIDLFDQWMGCHAGRKGGDFFSQAMPLGHGNGRLSGISPFFAQKGSPVHGILALEVGQHRVNGVPSGIHGCTVSLGHLGTKLAAQALRCQLVSVEFARTRVGGDFFVHQRLRQRRGILLVVAELAKANNVKHHILVELHAVVQCPLHGQHHGLGVIAVDVHHRRFNTFDNIGAIQRGAGVTRVRGGKANLVIDDDMHRASGGVAAGLGQSQRFLIDPLAGKSRITVHQHGQHLATQRVAATIHTRSHRALHHRIDNFQV</sequence>
<dbReference type="AlphaFoldDB" id="A0A1J5QBJ9"/>
<evidence type="ECO:0000313" key="1">
    <source>
        <dbReference type="EMBL" id="OIQ77335.1"/>
    </source>
</evidence>